<evidence type="ECO:0000256" key="2">
    <source>
        <dbReference type="ARBA" id="ARBA00022723"/>
    </source>
</evidence>
<evidence type="ECO:0000256" key="1">
    <source>
        <dbReference type="ARBA" id="ARBA00010211"/>
    </source>
</evidence>
<feature type="domain" description="Fumarylacetoacetase-like C-terminal" evidence="3">
    <location>
        <begin position="76"/>
        <end position="281"/>
    </location>
</feature>
<dbReference type="InterPro" id="IPR011234">
    <property type="entry name" value="Fumarylacetoacetase-like_C"/>
</dbReference>
<dbReference type="InterPro" id="IPR051121">
    <property type="entry name" value="FAH"/>
</dbReference>
<dbReference type="Pfam" id="PF01557">
    <property type="entry name" value="FAA_hydrolase"/>
    <property type="match status" value="1"/>
</dbReference>
<organism evidence="4 5">
    <name type="scientific">Sinomonas terricola</name>
    <dbReference type="NCBI Taxonomy" id="3110330"/>
    <lineage>
        <taxon>Bacteria</taxon>
        <taxon>Bacillati</taxon>
        <taxon>Actinomycetota</taxon>
        <taxon>Actinomycetes</taxon>
        <taxon>Micrococcales</taxon>
        <taxon>Micrococcaceae</taxon>
        <taxon>Sinomonas</taxon>
    </lineage>
</organism>
<dbReference type="Gene3D" id="3.90.850.10">
    <property type="entry name" value="Fumarylacetoacetase-like, C-terminal domain"/>
    <property type="match status" value="1"/>
</dbReference>
<comment type="caution">
    <text evidence="4">The sequence shown here is derived from an EMBL/GenBank/DDBJ whole genome shotgun (WGS) entry which is preliminary data.</text>
</comment>
<protein>
    <submittedName>
        <fullName evidence="4">Fumarylacetoacetate hydrolase family protein</fullName>
    </submittedName>
</protein>
<keyword evidence="4" id="KW-0378">Hydrolase</keyword>
<dbReference type="Proteomes" id="UP001304769">
    <property type="component" value="Unassembled WGS sequence"/>
</dbReference>
<evidence type="ECO:0000313" key="4">
    <source>
        <dbReference type="EMBL" id="MEA5457265.1"/>
    </source>
</evidence>
<dbReference type="EMBL" id="JAYGGQ010000025">
    <property type="protein sequence ID" value="MEA5457265.1"/>
    <property type="molecule type" value="Genomic_DNA"/>
</dbReference>
<dbReference type="SUPFAM" id="SSF56529">
    <property type="entry name" value="FAH"/>
    <property type="match status" value="1"/>
</dbReference>
<proteinExistence type="inferred from homology"/>
<accession>A0ABU5TCL2</accession>
<dbReference type="RefSeq" id="WP_323281177.1">
    <property type="nucleotide sequence ID" value="NZ_JAYGGQ010000025.1"/>
</dbReference>
<evidence type="ECO:0000259" key="3">
    <source>
        <dbReference type="Pfam" id="PF01557"/>
    </source>
</evidence>
<dbReference type="InterPro" id="IPR036663">
    <property type="entry name" value="Fumarylacetoacetase_C_sf"/>
</dbReference>
<gene>
    <name evidence="4" type="ORF">SPF06_21320</name>
</gene>
<dbReference type="PANTHER" id="PTHR42796:SF4">
    <property type="entry name" value="FUMARYLACETOACETATE HYDROLASE DOMAIN-CONTAINING PROTEIN 2A"/>
    <property type="match status" value="1"/>
</dbReference>
<dbReference type="GO" id="GO:0016787">
    <property type="term" value="F:hydrolase activity"/>
    <property type="evidence" value="ECO:0007669"/>
    <property type="project" value="UniProtKB-KW"/>
</dbReference>
<name>A0ABU5TCL2_9MICC</name>
<evidence type="ECO:0000313" key="5">
    <source>
        <dbReference type="Proteomes" id="UP001304769"/>
    </source>
</evidence>
<dbReference type="PANTHER" id="PTHR42796">
    <property type="entry name" value="FUMARYLACETOACETATE HYDROLASE DOMAIN-CONTAINING PROTEIN 2A-RELATED"/>
    <property type="match status" value="1"/>
</dbReference>
<keyword evidence="5" id="KW-1185">Reference proteome</keyword>
<reference evidence="4 5" key="1">
    <citation type="submission" date="2023-12" db="EMBL/GenBank/DDBJ databases">
        <title>Sinomonas terricola sp. nov, isolated from litchi orchard soil in Guangdong, PR China.</title>
        <authorList>
            <person name="Jiaxin W."/>
            <person name="Yang Z."/>
            <person name="Honghui Z."/>
        </authorList>
    </citation>
    <scope>NUCLEOTIDE SEQUENCE [LARGE SCALE GENOMIC DNA]</scope>
    <source>
        <strain evidence="4 5">JGH33</strain>
    </source>
</reference>
<comment type="similarity">
    <text evidence="1">Belongs to the FAH family.</text>
</comment>
<sequence>MKLMRIGNPGHERPVVRIDDDRYVDVSDLVKDFDEQFFASGVASIRQTVEQRIVAGEWSRFAGERIGAPIARPHQILCVGLNYSDHAAETKQDIPKEPILFTKSPNTLVGPYDDVLIPRRSRKTDWEVELGIVIGKRTSYLSSSDEARASIAGYVISNDVSEREFQLEGTGQWSKGKSAETFNPCGPWLVTADELEDVLALELWLDVNGMRRQSGSTSQMIFDPLFLVQYLSQFMVLEPGDLINTGTPPGVGMGFKPPVYLAPGDTMTLGIDGLGHQRQLVRSAAEPGSPARPVK</sequence>
<keyword evidence="2" id="KW-0479">Metal-binding</keyword>